<proteinExistence type="predicted"/>
<gene>
    <name evidence="1" type="ORF">ACFORL_09695</name>
</gene>
<dbReference type="EMBL" id="JBHSAB010000023">
    <property type="protein sequence ID" value="MFC3909342.1"/>
    <property type="molecule type" value="Genomic_DNA"/>
</dbReference>
<dbReference type="SUPFAM" id="SSF50978">
    <property type="entry name" value="WD40 repeat-like"/>
    <property type="match status" value="1"/>
</dbReference>
<keyword evidence="2" id="KW-1185">Reference proteome</keyword>
<sequence>MPVKKTKAIQKNVLHEESYNAYSKYYNLSSTAFLYFTQVEVGNRKTTVLKRFSISNLKLVQAEKRLAGCYRLLCIFDDGAILLHKEGDGKQPLIKLCPDTLKILSFQFWEHQGDVAAIGNNRFFVITHQSSFLSNKQIPYDVVFYEQQEKVFIESHTAMLPLKSRTACAFIKSVINLGKNRYGCHLCGYNTDEFSIQIFDIHFDNKTITPIGMIQPVRQFRSASFVATGCIELLPKGKILTYHEHDNNAQIWDSQTLECIHDWSWPELGSKMQAFSVSNLKAKPILLTGNVLLYQFDKLYLSNIYTGITKAIQLNGKPSYYGPLHVLPNGEVLAFIYDYNTVLHFDTKELAAYRERMGSYNLSKHRAYRFFDKTIELPEELTEHIMSYAFTTETLSAASQQASQEAFENDHNTCVIL</sequence>
<organism evidence="1 2">
    <name type="scientific">Legionella dresdenensis</name>
    <dbReference type="NCBI Taxonomy" id="450200"/>
    <lineage>
        <taxon>Bacteria</taxon>
        <taxon>Pseudomonadati</taxon>
        <taxon>Pseudomonadota</taxon>
        <taxon>Gammaproteobacteria</taxon>
        <taxon>Legionellales</taxon>
        <taxon>Legionellaceae</taxon>
        <taxon>Legionella</taxon>
    </lineage>
</organism>
<name>A0ABV8CGY6_9GAMM</name>
<accession>A0ABV8CGY6</accession>
<comment type="caution">
    <text evidence="1">The sequence shown here is derived from an EMBL/GenBank/DDBJ whole genome shotgun (WGS) entry which is preliminary data.</text>
</comment>
<dbReference type="RefSeq" id="WP_382343467.1">
    <property type="nucleotide sequence ID" value="NZ_JBHSAB010000023.1"/>
</dbReference>
<protein>
    <submittedName>
        <fullName evidence="1">Uncharacterized protein</fullName>
    </submittedName>
</protein>
<evidence type="ECO:0000313" key="2">
    <source>
        <dbReference type="Proteomes" id="UP001595758"/>
    </source>
</evidence>
<dbReference type="Proteomes" id="UP001595758">
    <property type="component" value="Unassembled WGS sequence"/>
</dbReference>
<evidence type="ECO:0000313" key="1">
    <source>
        <dbReference type="EMBL" id="MFC3909342.1"/>
    </source>
</evidence>
<dbReference type="InterPro" id="IPR036322">
    <property type="entry name" value="WD40_repeat_dom_sf"/>
</dbReference>
<reference evidence="2" key="1">
    <citation type="journal article" date="2019" name="Int. J. Syst. Evol. Microbiol.">
        <title>The Global Catalogue of Microorganisms (GCM) 10K type strain sequencing project: providing services to taxonomists for standard genome sequencing and annotation.</title>
        <authorList>
            <consortium name="The Broad Institute Genomics Platform"/>
            <consortium name="The Broad Institute Genome Sequencing Center for Infectious Disease"/>
            <person name="Wu L."/>
            <person name="Ma J."/>
        </authorList>
    </citation>
    <scope>NUCLEOTIDE SEQUENCE [LARGE SCALE GENOMIC DNA]</scope>
    <source>
        <strain evidence="2">CCUG 59858</strain>
    </source>
</reference>